<accession>D5RKI3</accession>
<dbReference type="AlphaFoldDB" id="D5RKI3"/>
<evidence type="ECO:0000256" key="1">
    <source>
        <dbReference type="ARBA" id="ARBA00012314"/>
    </source>
</evidence>
<dbReference type="EC" id="1.11.1.6" evidence="1"/>
<keyword evidence="3" id="KW-0560">Oxidoreductase</keyword>
<name>D5RKI3_9PROT</name>
<dbReference type="InterPro" id="IPR018028">
    <property type="entry name" value="Catalase"/>
</dbReference>
<dbReference type="PROSITE" id="PS51402">
    <property type="entry name" value="CATALASE_3"/>
    <property type="match status" value="1"/>
</dbReference>
<dbReference type="Gene3D" id="2.40.180.10">
    <property type="entry name" value="Catalase core domain"/>
    <property type="match status" value="1"/>
</dbReference>
<reference evidence="3 4" key="1">
    <citation type="submission" date="2010-04" db="EMBL/GenBank/DDBJ databases">
        <authorList>
            <person name="Qin X."/>
            <person name="Bachman B."/>
            <person name="Battles P."/>
            <person name="Bell A."/>
            <person name="Bess C."/>
            <person name="Bickham C."/>
            <person name="Chaboub L."/>
            <person name="Chen D."/>
            <person name="Coyle M."/>
            <person name="Deiros D.R."/>
            <person name="Dinh H."/>
            <person name="Forbes L."/>
            <person name="Fowler G."/>
            <person name="Francisco L."/>
            <person name="Fu Q."/>
            <person name="Gubbala S."/>
            <person name="Hale W."/>
            <person name="Han Y."/>
            <person name="Hemphill L."/>
            <person name="Highlander S.K."/>
            <person name="Hirani K."/>
            <person name="Hogues M."/>
            <person name="Jackson L."/>
            <person name="Jakkamsetti A."/>
            <person name="Javaid M."/>
            <person name="Jiang H."/>
            <person name="Korchina V."/>
            <person name="Kovar C."/>
            <person name="Lara F."/>
            <person name="Lee S."/>
            <person name="Mata R."/>
            <person name="Mathew T."/>
            <person name="Moen C."/>
            <person name="Morales K."/>
            <person name="Munidasa M."/>
            <person name="Nazareth L."/>
            <person name="Ngo R."/>
            <person name="Nguyen L."/>
            <person name="Okwuonu G."/>
            <person name="Ongeri F."/>
            <person name="Patil S."/>
            <person name="Petrosino J."/>
            <person name="Pham C."/>
            <person name="Pham P."/>
            <person name="Pu L.-L."/>
            <person name="Puazo M."/>
            <person name="Raj R."/>
            <person name="Reid J."/>
            <person name="Rouhana J."/>
            <person name="Saada N."/>
            <person name="Shang Y."/>
            <person name="Simmons D."/>
            <person name="Thornton R."/>
            <person name="Warren J."/>
            <person name="Weissenberger G."/>
            <person name="Zhang J."/>
            <person name="Zhang L."/>
            <person name="Zhou C."/>
            <person name="Zhu D."/>
            <person name="Muzny D."/>
            <person name="Worley K."/>
            <person name="Gibbs R."/>
        </authorList>
    </citation>
    <scope>NUCLEOTIDE SEQUENCE [LARGE SCALE GENOMIC DNA]</scope>
    <source>
        <strain evidence="3 4">ATCC 49957</strain>
    </source>
</reference>
<dbReference type="GO" id="GO:0020037">
    <property type="term" value="F:heme binding"/>
    <property type="evidence" value="ECO:0007669"/>
    <property type="project" value="InterPro"/>
</dbReference>
<keyword evidence="4" id="KW-1185">Reference proteome</keyword>
<dbReference type="InterPro" id="IPR020835">
    <property type="entry name" value="Catalase_sf"/>
</dbReference>
<evidence type="ECO:0000313" key="3">
    <source>
        <dbReference type="EMBL" id="EFH12188.1"/>
    </source>
</evidence>
<organism evidence="3 4">
    <name type="scientific">Pseudoroseomonas cervicalis ATCC 49957</name>
    <dbReference type="NCBI Taxonomy" id="525371"/>
    <lineage>
        <taxon>Bacteria</taxon>
        <taxon>Pseudomonadati</taxon>
        <taxon>Pseudomonadota</taxon>
        <taxon>Alphaproteobacteria</taxon>
        <taxon>Acetobacterales</taxon>
        <taxon>Roseomonadaceae</taxon>
        <taxon>Roseomonas</taxon>
    </lineage>
</organism>
<dbReference type="RefSeq" id="WP_007004817.1">
    <property type="nucleotide sequence ID" value="NZ_GG770780.1"/>
</dbReference>
<sequence length="359" mass="38700">MPIRYDPALERPEPDEAETIEGLVAALRQIAETVHADSGHAERAVHAKAHALLHGELEVLGHLPPTLAQGIFSTPRRFDAVLRFSTNPGDVLADSVSVPRGLAVKVLGVEGARLPGSEAATTQDFVLANAPVFLAPDPRAFLSSLKLLAATTDRAPGLKQAASAVLRQVEKLAEAVGGGSATLRSLGGHPTTHVLGETYWSQVPLRHGDYVAKLSVAPRSPALRALEGVEVDVSDDPDALRRAADAVLRREGGEWEVRVQLLTDRDTMPVEDASVAWPEEQSPYIPIARLRAPPQPAWAEAARRAVDEGMAFSPWHGLEAHRPLGGIMRARRAAYAASSRFRLTRNGCPVREPEALDWR</sequence>
<dbReference type="GO" id="GO:0006979">
    <property type="term" value="P:response to oxidative stress"/>
    <property type="evidence" value="ECO:0007669"/>
    <property type="project" value="InterPro"/>
</dbReference>
<dbReference type="CDD" id="cd08152">
    <property type="entry name" value="y4iL_like"/>
    <property type="match status" value="1"/>
</dbReference>
<dbReference type="PANTHER" id="PTHR36195">
    <property type="entry name" value="DOMAIN PROTEIN, PUTATIVE (AFU_ORTHOLOGUE AFUA_5G01990)-RELATED-RELATED"/>
    <property type="match status" value="1"/>
</dbReference>
<protein>
    <recommendedName>
        <fullName evidence="1">catalase</fullName>
        <ecNumber evidence="1">1.11.1.6</ecNumber>
    </recommendedName>
</protein>
<gene>
    <name evidence="3" type="ORF">HMPREF0731_1593</name>
</gene>
<dbReference type="Proteomes" id="UP000005324">
    <property type="component" value="Unassembled WGS sequence"/>
</dbReference>
<keyword evidence="3" id="KW-0575">Peroxidase</keyword>
<dbReference type="GO" id="GO:0004096">
    <property type="term" value="F:catalase activity"/>
    <property type="evidence" value="ECO:0007669"/>
    <property type="project" value="UniProtKB-EC"/>
</dbReference>
<dbReference type="HOGENOM" id="CLU_046417_1_0_5"/>
<dbReference type="PANTHER" id="PTHR36195:SF4">
    <property type="entry name" value="DOMAIN PROTEIN, PUTATIVE (AFU_ORTHOLOGUE AFUA_5G01990)-RELATED"/>
    <property type="match status" value="1"/>
</dbReference>
<proteinExistence type="predicted"/>
<dbReference type="Pfam" id="PF00199">
    <property type="entry name" value="Catalase"/>
    <property type="match status" value="1"/>
</dbReference>
<comment type="caution">
    <text evidence="3">The sequence shown here is derived from an EMBL/GenBank/DDBJ whole genome shotgun (WGS) entry which is preliminary data.</text>
</comment>
<evidence type="ECO:0000259" key="2">
    <source>
        <dbReference type="SMART" id="SM01060"/>
    </source>
</evidence>
<dbReference type="OrthoDB" id="9765610at2"/>
<feature type="domain" description="Catalase core" evidence="2">
    <location>
        <begin position="18"/>
        <end position="344"/>
    </location>
</feature>
<evidence type="ECO:0000313" key="4">
    <source>
        <dbReference type="Proteomes" id="UP000005324"/>
    </source>
</evidence>
<dbReference type="EMBL" id="ADVL01000267">
    <property type="protein sequence ID" value="EFH12188.1"/>
    <property type="molecule type" value="Genomic_DNA"/>
</dbReference>
<dbReference type="InterPro" id="IPR011614">
    <property type="entry name" value="Catalase_core"/>
</dbReference>
<dbReference type="SUPFAM" id="SSF56634">
    <property type="entry name" value="Heme-dependent catalase-like"/>
    <property type="match status" value="1"/>
</dbReference>
<dbReference type="SMART" id="SM01060">
    <property type="entry name" value="Catalase"/>
    <property type="match status" value="1"/>
</dbReference>